<protein>
    <submittedName>
        <fullName evidence="2">Uncharacterized protein</fullName>
    </submittedName>
</protein>
<evidence type="ECO:0000256" key="1">
    <source>
        <dbReference type="SAM" id="SignalP"/>
    </source>
</evidence>
<dbReference type="GeneID" id="68871754"/>
<comment type="caution">
    <text evidence="2">The sequence shown here is derived from an EMBL/GenBank/DDBJ whole genome shotgun (WGS) entry which is preliminary data.</text>
</comment>
<sequence>MPSTCFPAIIGVLALLASPVLADDTPLFDEEGPFRQGEGFGTPATCETIANWIDRVPDYNGRITMNITGAIIENHWDGALAYLIMCAPEGIQVMCVTYAPQEITGKEIMFAGGYNRYSDTQILLDPCLVYPVGTVSDLR</sequence>
<feature type="signal peptide" evidence="1">
    <location>
        <begin position="1"/>
        <end position="22"/>
    </location>
</feature>
<dbReference type="Proteomes" id="UP000027746">
    <property type="component" value="Unassembled WGS sequence"/>
</dbReference>
<proteinExistence type="predicted"/>
<accession>A0A073J3N0</accession>
<keyword evidence="1" id="KW-0732">Signal</keyword>
<reference evidence="2 3" key="1">
    <citation type="submission" date="2014-01" db="EMBL/GenBank/DDBJ databases">
        <title>Sulfitobacter sp. H3 (MCCC 1A00686) Genome Sequencing.</title>
        <authorList>
            <person name="Lai Q."/>
            <person name="Hong Z."/>
        </authorList>
    </citation>
    <scope>NUCLEOTIDE SEQUENCE [LARGE SCALE GENOMIC DNA]</scope>
    <source>
        <strain evidence="2 3">H3</strain>
    </source>
</reference>
<dbReference type="RefSeq" id="WP_051694003.1">
    <property type="nucleotide sequence ID" value="NZ_CP054599.1"/>
</dbReference>
<keyword evidence="3" id="KW-1185">Reference proteome</keyword>
<dbReference type="EMBL" id="JAMD01000002">
    <property type="protein sequence ID" value="KEJ97218.1"/>
    <property type="molecule type" value="Genomic_DNA"/>
</dbReference>
<name>A0A073J3N0_9RHOB</name>
<evidence type="ECO:0000313" key="3">
    <source>
        <dbReference type="Proteomes" id="UP000027746"/>
    </source>
</evidence>
<evidence type="ECO:0000313" key="2">
    <source>
        <dbReference type="EMBL" id="KEJ97218.1"/>
    </source>
</evidence>
<dbReference type="OrthoDB" id="8020870at2"/>
<organism evidence="2 3">
    <name type="scientific">Pseudosulfitobacter pseudonitzschiae</name>
    <dbReference type="NCBI Taxonomy" id="1402135"/>
    <lineage>
        <taxon>Bacteria</taxon>
        <taxon>Pseudomonadati</taxon>
        <taxon>Pseudomonadota</taxon>
        <taxon>Alphaproteobacteria</taxon>
        <taxon>Rhodobacterales</taxon>
        <taxon>Roseobacteraceae</taxon>
        <taxon>Pseudosulfitobacter</taxon>
    </lineage>
</organism>
<gene>
    <name evidence="2" type="ORF">SUH3_10610</name>
</gene>
<feature type="chain" id="PRO_5001690290" evidence="1">
    <location>
        <begin position="23"/>
        <end position="139"/>
    </location>
</feature>
<dbReference type="AlphaFoldDB" id="A0A073J3N0"/>